<dbReference type="SUPFAM" id="SSF75304">
    <property type="entry name" value="Amidase signature (AS) enzymes"/>
    <property type="match status" value="1"/>
</dbReference>
<organism evidence="3 4">
    <name type="scientific">Litorihabitans aurantiacus</name>
    <dbReference type="NCBI Taxonomy" id="1930061"/>
    <lineage>
        <taxon>Bacteria</taxon>
        <taxon>Bacillati</taxon>
        <taxon>Actinomycetota</taxon>
        <taxon>Actinomycetes</taxon>
        <taxon>Micrococcales</taxon>
        <taxon>Beutenbergiaceae</taxon>
        <taxon>Litorihabitans</taxon>
    </lineage>
</organism>
<dbReference type="Pfam" id="PF21986">
    <property type="entry name" value="AH_C"/>
    <property type="match status" value="1"/>
</dbReference>
<dbReference type="PANTHER" id="PTHR11895:SF169">
    <property type="entry name" value="GLUTAMYL-TRNA(GLN) AMIDOTRANSFERASE"/>
    <property type="match status" value="1"/>
</dbReference>
<dbReference type="Gene3D" id="1.20.58.1700">
    <property type="match status" value="1"/>
</dbReference>
<dbReference type="PANTHER" id="PTHR11895">
    <property type="entry name" value="TRANSAMIDASE"/>
    <property type="match status" value="1"/>
</dbReference>
<dbReference type="InterPro" id="IPR023631">
    <property type="entry name" value="Amidase_dom"/>
</dbReference>
<proteinExistence type="predicted"/>
<keyword evidence="3" id="KW-0378">Hydrolase</keyword>
<reference evidence="3" key="1">
    <citation type="journal article" date="2014" name="Int. J. Syst. Evol. Microbiol.">
        <title>Complete genome sequence of Corynebacterium casei LMG S-19264T (=DSM 44701T), isolated from a smear-ripened cheese.</title>
        <authorList>
            <consortium name="US DOE Joint Genome Institute (JGI-PGF)"/>
            <person name="Walter F."/>
            <person name="Albersmeier A."/>
            <person name="Kalinowski J."/>
            <person name="Ruckert C."/>
        </authorList>
    </citation>
    <scope>NUCLEOTIDE SEQUENCE</scope>
    <source>
        <strain evidence="3">NBRC 112290</strain>
    </source>
</reference>
<dbReference type="Gene3D" id="3.90.1300.10">
    <property type="entry name" value="Amidase signature (AS) domain"/>
    <property type="match status" value="1"/>
</dbReference>
<dbReference type="Gene3D" id="3.10.490.10">
    <property type="entry name" value="Gamma-glutamyl cyclotransferase-like"/>
    <property type="match status" value="1"/>
</dbReference>
<evidence type="ECO:0000313" key="4">
    <source>
        <dbReference type="Proteomes" id="UP001157161"/>
    </source>
</evidence>
<dbReference type="InterPro" id="IPR000120">
    <property type="entry name" value="Amidase"/>
</dbReference>
<dbReference type="EMBL" id="BSUM01000001">
    <property type="protein sequence ID" value="GMA33025.1"/>
    <property type="molecule type" value="Genomic_DNA"/>
</dbReference>
<sequence length="428" mass="44083">MDVALGTDTAGSGRVPAAFNRVVGLKPTLGLVPSRGVVPACPSYDTVSVLARDLATGCEVLRAIAGVDDADPTSRPWSATAPLAAPVHPVLAVPAERDLAVLSPAMRAAFDDALQRLAATGCTLREVDLTPMLEAATLLYGGGLVAERAWSFGTTLRERPADADPTVAAIAAAAGEVPGVAVVRDQQRLRTLTHAARAALADTDALVVPTAPDHPTPEEVAADPFGRNARLGTFTNFVNLMDMAAVAVPNTVVPGEGEAGVTLVVPAFHDQVAADLAARFLSAGDGEVHAPLLGQGGVDVAVFGAHLRGQPLNRQLQGLGARYLADVATAPRYRMHLVPGAVERPALVAVAPDDVAAPGTSVPGELWRLPRAAVVDLLLSIRSPLGLGDVELADGTTVLGFIAGTDRTHDDITHHGGWRAYRAATTAS</sequence>
<dbReference type="GO" id="GO:0016787">
    <property type="term" value="F:hydrolase activity"/>
    <property type="evidence" value="ECO:0007669"/>
    <property type="project" value="UniProtKB-KW"/>
</dbReference>
<gene>
    <name evidence="3" type="primary">atzF</name>
    <name evidence="3" type="ORF">GCM10025875_30170</name>
</gene>
<feature type="domain" description="Allophanate hydrolase C-terminal" evidence="2">
    <location>
        <begin position="298"/>
        <end position="422"/>
    </location>
</feature>
<accession>A0AA38CVJ4</accession>
<dbReference type="AlphaFoldDB" id="A0AA38CVJ4"/>
<reference evidence="3" key="2">
    <citation type="submission" date="2023-02" db="EMBL/GenBank/DDBJ databases">
        <authorList>
            <person name="Sun Q."/>
            <person name="Mori K."/>
        </authorList>
    </citation>
    <scope>NUCLEOTIDE SEQUENCE</scope>
    <source>
        <strain evidence="3">NBRC 112290</strain>
    </source>
</reference>
<dbReference type="InterPro" id="IPR036928">
    <property type="entry name" value="AS_sf"/>
</dbReference>
<keyword evidence="4" id="KW-1185">Reference proteome</keyword>
<protein>
    <submittedName>
        <fullName evidence="3">Allophanate hydrolase</fullName>
    </submittedName>
</protein>
<evidence type="ECO:0000259" key="2">
    <source>
        <dbReference type="Pfam" id="PF21986"/>
    </source>
</evidence>
<evidence type="ECO:0000259" key="1">
    <source>
        <dbReference type="Pfam" id="PF01425"/>
    </source>
</evidence>
<dbReference type="InterPro" id="IPR053844">
    <property type="entry name" value="AH_C"/>
</dbReference>
<evidence type="ECO:0000313" key="3">
    <source>
        <dbReference type="EMBL" id="GMA33025.1"/>
    </source>
</evidence>
<name>A0AA38CVJ4_9MICO</name>
<dbReference type="Pfam" id="PF01425">
    <property type="entry name" value="Amidase"/>
    <property type="match status" value="1"/>
</dbReference>
<comment type="caution">
    <text evidence="3">The sequence shown here is derived from an EMBL/GenBank/DDBJ whole genome shotgun (WGS) entry which is preliminary data.</text>
</comment>
<dbReference type="Proteomes" id="UP001157161">
    <property type="component" value="Unassembled WGS sequence"/>
</dbReference>
<feature type="domain" description="Amidase" evidence="1">
    <location>
        <begin position="2"/>
        <end position="271"/>
    </location>
</feature>